<keyword evidence="2" id="KW-1185">Reference proteome</keyword>
<gene>
    <name evidence="1" type="ORF">RO3G_01630</name>
</gene>
<evidence type="ECO:0000313" key="2">
    <source>
        <dbReference type="Proteomes" id="UP000009138"/>
    </source>
</evidence>
<dbReference type="VEuPathDB" id="FungiDB:RO3G_01630"/>
<dbReference type="RefSeq" id="XP_067512322.1">
    <property type="nucleotide sequence ID" value="XM_067656221.1"/>
</dbReference>
<organism evidence="1 2">
    <name type="scientific">Rhizopus delemar (strain RA 99-880 / ATCC MYA-4621 / FGSC 9543 / NRRL 43880)</name>
    <name type="common">Mucormycosis agent</name>
    <name type="synonym">Rhizopus arrhizus var. delemar</name>
    <dbReference type="NCBI Taxonomy" id="246409"/>
    <lineage>
        <taxon>Eukaryota</taxon>
        <taxon>Fungi</taxon>
        <taxon>Fungi incertae sedis</taxon>
        <taxon>Mucoromycota</taxon>
        <taxon>Mucoromycotina</taxon>
        <taxon>Mucoromycetes</taxon>
        <taxon>Mucorales</taxon>
        <taxon>Mucorineae</taxon>
        <taxon>Rhizopodaceae</taxon>
        <taxon>Rhizopus</taxon>
    </lineage>
</organism>
<dbReference type="OrthoDB" id="2248794at2759"/>
<dbReference type="eggNOG" id="ENOG502RURK">
    <property type="taxonomic scope" value="Eukaryota"/>
</dbReference>
<accession>I1BL46</accession>
<sequence length="180" mass="20232">MYYVDGEMPITLCRWIERVPHTKSNVLTQESNLCCTYVDALIRPLIENTDKDLFLVWSNVKVQERSDISGMVLVDSKFDYSISVGEVKGEDKNKDTHALLCDLMKIAYFSKEAIDEASFKGILGIHVVSFQVTLYVTTLLAEGLDTMFEVASISLPSSLSQMKSFVANIEDILSIKAVYK</sequence>
<proteinExistence type="predicted"/>
<dbReference type="Proteomes" id="UP000009138">
    <property type="component" value="Unassembled WGS sequence"/>
</dbReference>
<protein>
    <submittedName>
        <fullName evidence="1">Uncharacterized protein</fullName>
    </submittedName>
</protein>
<dbReference type="STRING" id="246409.I1BL46"/>
<dbReference type="InParanoid" id="I1BL46"/>
<reference evidence="1 2" key="1">
    <citation type="journal article" date="2009" name="PLoS Genet.">
        <title>Genomic analysis of the basal lineage fungus Rhizopus oryzae reveals a whole-genome duplication.</title>
        <authorList>
            <person name="Ma L.-J."/>
            <person name="Ibrahim A.S."/>
            <person name="Skory C."/>
            <person name="Grabherr M.G."/>
            <person name="Burger G."/>
            <person name="Butler M."/>
            <person name="Elias M."/>
            <person name="Idnurm A."/>
            <person name="Lang B.F."/>
            <person name="Sone T."/>
            <person name="Abe A."/>
            <person name="Calvo S.E."/>
            <person name="Corrochano L.M."/>
            <person name="Engels R."/>
            <person name="Fu J."/>
            <person name="Hansberg W."/>
            <person name="Kim J.-M."/>
            <person name="Kodira C.D."/>
            <person name="Koehrsen M.J."/>
            <person name="Liu B."/>
            <person name="Miranda-Saavedra D."/>
            <person name="O'Leary S."/>
            <person name="Ortiz-Castellanos L."/>
            <person name="Poulter R."/>
            <person name="Rodriguez-Romero J."/>
            <person name="Ruiz-Herrera J."/>
            <person name="Shen Y.-Q."/>
            <person name="Zeng Q."/>
            <person name="Galagan J."/>
            <person name="Birren B.W."/>
            <person name="Cuomo C.A."/>
            <person name="Wickes B.L."/>
        </authorList>
    </citation>
    <scope>NUCLEOTIDE SEQUENCE [LARGE SCALE GENOMIC DNA]</scope>
    <source>
        <strain evidence="2">RA 99-880 / ATCC MYA-4621 / FGSC 9543 / NRRL 43880</strain>
    </source>
</reference>
<dbReference type="OMA" id="MTEICSI"/>
<dbReference type="AlphaFoldDB" id="I1BL46"/>
<dbReference type="GeneID" id="93608602"/>
<evidence type="ECO:0000313" key="1">
    <source>
        <dbReference type="EMBL" id="EIE76926.1"/>
    </source>
</evidence>
<name>I1BL46_RHIO9</name>
<dbReference type="EMBL" id="CH476732">
    <property type="protein sequence ID" value="EIE76926.1"/>
    <property type="molecule type" value="Genomic_DNA"/>
</dbReference>